<accession>A0ACB7ZX63</accession>
<name>A0ACB7ZX63_9AGAM</name>
<keyword evidence="2" id="KW-1185">Reference proteome</keyword>
<dbReference type="Proteomes" id="UP000790377">
    <property type="component" value="Unassembled WGS sequence"/>
</dbReference>
<organism evidence="1 2">
    <name type="scientific">Hygrophoropsis aurantiaca</name>
    <dbReference type="NCBI Taxonomy" id="72124"/>
    <lineage>
        <taxon>Eukaryota</taxon>
        <taxon>Fungi</taxon>
        <taxon>Dikarya</taxon>
        <taxon>Basidiomycota</taxon>
        <taxon>Agaricomycotina</taxon>
        <taxon>Agaricomycetes</taxon>
        <taxon>Agaricomycetidae</taxon>
        <taxon>Boletales</taxon>
        <taxon>Coniophorineae</taxon>
        <taxon>Hygrophoropsidaceae</taxon>
        <taxon>Hygrophoropsis</taxon>
    </lineage>
</organism>
<comment type="caution">
    <text evidence="1">The sequence shown here is derived from an EMBL/GenBank/DDBJ whole genome shotgun (WGS) entry which is preliminary data.</text>
</comment>
<protein>
    <submittedName>
        <fullName evidence="1">Uncharacterized protein</fullName>
    </submittedName>
</protein>
<evidence type="ECO:0000313" key="2">
    <source>
        <dbReference type="Proteomes" id="UP000790377"/>
    </source>
</evidence>
<dbReference type="EMBL" id="MU268227">
    <property type="protein sequence ID" value="KAH7905284.1"/>
    <property type="molecule type" value="Genomic_DNA"/>
</dbReference>
<reference evidence="1" key="1">
    <citation type="journal article" date="2021" name="New Phytol.">
        <title>Evolutionary innovations through gain and loss of genes in the ectomycorrhizal Boletales.</title>
        <authorList>
            <person name="Wu G."/>
            <person name="Miyauchi S."/>
            <person name="Morin E."/>
            <person name="Kuo A."/>
            <person name="Drula E."/>
            <person name="Varga T."/>
            <person name="Kohler A."/>
            <person name="Feng B."/>
            <person name="Cao Y."/>
            <person name="Lipzen A."/>
            <person name="Daum C."/>
            <person name="Hundley H."/>
            <person name="Pangilinan J."/>
            <person name="Johnson J."/>
            <person name="Barry K."/>
            <person name="LaButti K."/>
            <person name="Ng V."/>
            <person name="Ahrendt S."/>
            <person name="Min B."/>
            <person name="Choi I.G."/>
            <person name="Park H."/>
            <person name="Plett J.M."/>
            <person name="Magnuson J."/>
            <person name="Spatafora J.W."/>
            <person name="Nagy L.G."/>
            <person name="Henrissat B."/>
            <person name="Grigoriev I.V."/>
            <person name="Yang Z.L."/>
            <person name="Xu J."/>
            <person name="Martin F.M."/>
        </authorList>
    </citation>
    <scope>NUCLEOTIDE SEQUENCE</scope>
    <source>
        <strain evidence="1">ATCC 28755</strain>
    </source>
</reference>
<proteinExistence type="predicted"/>
<sequence length="197" mass="21722">MMIIIPEIGDKTFFIAALLAMRHPHMLVFAGATASLLLMSFLSASLGHNLPSLLPKQLTQMLTALLPLLFGTRMAREGPRMEGGREKVMEEMREAEAEIGMDEEEAGAGASRYRMNGMGLEMDRVERSEGDDDVDDSLHKSKSKAHSKSKSQYTCTLEGARNFCSLVLGPVFVQAFVLTFLGGWGDRSQIATPRRKI</sequence>
<gene>
    <name evidence="1" type="ORF">BJ138DRAFT_1095269</name>
</gene>
<evidence type="ECO:0000313" key="1">
    <source>
        <dbReference type="EMBL" id="KAH7905284.1"/>
    </source>
</evidence>